<evidence type="ECO:0000313" key="2">
    <source>
        <dbReference type="EMBL" id="KAJ5733774.1"/>
    </source>
</evidence>
<reference evidence="2" key="1">
    <citation type="journal article" date="2023" name="IMA Fungus">
        <title>Comparative genomic study of the Penicillium genus elucidates a diverse pangenome and 15 lateral gene transfer events.</title>
        <authorList>
            <person name="Petersen C."/>
            <person name="Sorensen T."/>
            <person name="Nielsen M.R."/>
            <person name="Sondergaard T.E."/>
            <person name="Sorensen J.L."/>
            <person name="Fitzpatrick D.A."/>
            <person name="Frisvad J.C."/>
            <person name="Nielsen K.L."/>
        </authorList>
    </citation>
    <scope>NUCLEOTIDE SEQUENCE</scope>
    <source>
        <strain evidence="2">IBT 17514</strain>
    </source>
</reference>
<dbReference type="EMBL" id="JAQJAN010000003">
    <property type="protein sequence ID" value="KAJ5733774.1"/>
    <property type="molecule type" value="Genomic_DNA"/>
</dbReference>
<gene>
    <name evidence="2" type="ORF">N7493_002560</name>
</gene>
<dbReference type="SUPFAM" id="SSF52087">
    <property type="entry name" value="CRAL/TRIO domain"/>
    <property type="match status" value="1"/>
</dbReference>
<sequence>MGVHPEIFHNLPEQHIPAFETFWKLCDEAGLLAKPAGLSGNEEQHGLNDGPTLLRYFRAGRFDPDRSLKQFKQARKTHIENQILFQYNEIDVLEFERARLLYPHWSGRRSKEGLPICLFDSEHLNKSTIATYEKTRGMDIGKDASVTATQRASIAHDYLTRFVFPLCTAMKDRPRPNVPITSAVYLVDISTMTMNQVWDIKNYTSDIAQLLMTGYPEILGRIFVLNAPTYFGWMWSIMKKWIDPGTAAKVIFVPPKETLSTLMKHIDPKNIPIRFGGELVWEQGTPLDLDINIQYGLEWKEEEGLPTGPIKWVLDGSGRKTAAAVGSIDGVQRMTMIAQVKEEEKPASIEDPEKSIGITDVKKVVDDGYSHTQAAI</sequence>
<dbReference type="SUPFAM" id="SSF46938">
    <property type="entry name" value="CRAL/TRIO N-terminal domain"/>
    <property type="match status" value="1"/>
</dbReference>
<dbReference type="PANTHER" id="PTHR45657">
    <property type="entry name" value="CRAL-TRIO DOMAIN-CONTAINING PROTEIN YKL091C-RELATED"/>
    <property type="match status" value="1"/>
</dbReference>
<dbReference type="Gene3D" id="3.40.525.10">
    <property type="entry name" value="CRAL-TRIO lipid binding domain"/>
    <property type="match status" value="1"/>
</dbReference>
<dbReference type="SMART" id="SM00516">
    <property type="entry name" value="SEC14"/>
    <property type="match status" value="1"/>
</dbReference>
<dbReference type="InterPro" id="IPR036273">
    <property type="entry name" value="CRAL/TRIO_N_dom_sf"/>
</dbReference>
<dbReference type="PROSITE" id="PS50191">
    <property type="entry name" value="CRAL_TRIO"/>
    <property type="match status" value="1"/>
</dbReference>
<dbReference type="Gene3D" id="1.10.8.20">
    <property type="entry name" value="N-terminal domain of phosphatidylinositol transfer protein sec14p"/>
    <property type="match status" value="1"/>
</dbReference>
<comment type="caution">
    <text evidence="2">The sequence shown here is derived from an EMBL/GenBank/DDBJ whole genome shotgun (WGS) entry which is preliminary data.</text>
</comment>
<dbReference type="Proteomes" id="UP001215712">
    <property type="component" value="Unassembled WGS sequence"/>
</dbReference>
<proteinExistence type="predicted"/>
<dbReference type="InterPro" id="IPR051026">
    <property type="entry name" value="PI/PC_transfer"/>
</dbReference>
<dbReference type="Pfam" id="PF00650">
    <property type="entry name" value="CRAL_TRIO"/>
    <property type="match status" value="1"/>
</dbReference>
<dbReference type="CDD" id="cd00170">
    <property type="entry name" value="SEC14"/>
    <property type="match status" value="1"/>
</dbReference>
<dbReference type="AlphaFoldDB" id="A0AAD6HS79"/>
<dbReference type="InterPro" id="IPR036865">
    <property type="entry name" value="CRAL-TRIO_dom_sf"/>
</dbReference>
<name>A0AAD6HS79_9EURO</name>
<reference evidence="2" key="2">
    <citation type="submission" date="2023-01" db="EMBL/GenBank/DDBJ databases">
        <authorList>
            <person name="Petersen C."/>
        </authorList>
    </citation>
    <scope>NUCLEOTIDE SEQUENCE</scope>
    <source>
        <strain evidence="2">IBT 17514</strain>
    </source>
</reference>
<feature type="domain" description="CRAL-TRIO" evidence="1">
    <location>
        <begin position="89"/>
        <end position="283"/>
    </location>
</feature>
<accession>A0AAD6HS79</accession>
<evidence type="ECO:0000313" key="3">
    <source>
        <dbReference type="Proteomes" id="UP001215712"/>
    </source>
</evidence>
<dbReference type="InterPro" id="IPR001251">
    <property type="entry name" value="CRAL-TRIO_dom"/>
</dbReference>
<protein>
    <submittedName>
        <fullName evidence="2">SEC14 cytosolic factor</fullName>
    </submittedName>
</protein>
<keyword evidence="3" id="KW-1185">Reference proteome</keyword>
<dbReference type="PANTHER" id="PTHR45657:SF20">
    <property type="entry name" value="CRAL_TRIO DOMAIN PROTEIN (AFU_ORTHOLOGUE AFUA_5G00680)"/>
    <property type="match status" value="1"/>
</dbReference>
<evidence type="ECO:0000259" key="1">
    <source>
        <dbReference type="PROSITE" id="PS50191"/>
    </source>
</evidence>
<organism evidence="2 3">
    <name type="scientific">Penicillium malachiteum</name>
    <dbReference type="NCBI Taxonomy" id="1324776"/>
    <lineage>
        <taxon>Eukaryota</taxon>
        <taxon>Fungi</taxon>
        <taxon>Dikarya</taxon>
        <taxon>Ascomycota</taxon>
        <taxon>Pezizomycotina</taxon>
        <taxon>Eurotiomycetes</taxon>
        <taxon>Eurotiomycetidae</taxon>
        <taxon>Eurotiales</taxon>
        <taxon>Aspergillaceae</taxon>
        <taxon>Penicillium</taxon>
    </lineage>
</organism>